<dbReference type="Proteomes" id="UP000325576">
    <property type="component" value="Unassembled WGS sequence"/>
</dbReference>
<name>A0A0C3ABX5_RHOER</name>
<protein>
    <submittedName>
        <fullName evidence="3">Mammalian cell entry protein</fullName>
    </submittedName>
</protein>
<evidence type="ECO:0000313" key="3">
    <source>
        <dbReference type="EMBL" id="KAB2583067.1"/>
    </source>
</evidence>
<dbReference type="Pfam" id="PF02470">
    <property type="entry name" value="MlaD"/>
    <property type="match status" value="1"/>
</dbReference>
<feature type="domain" description="Mce/MlaD" evidence="1">
    <location>
        <begin position="37"/>
        <end position="111"/>
    </location>
</feature>
<sequence>MSVKKSLIRFGLFAALSILATVVVVSTLINPVSGSSSQYRAVFVNASGLVTGSDVQIAGVRVGRVDSVELVNNQAVVGFELESTQRIPTDGRAVVRYADLLGARTISIEPGQGELVAGNYLSPGATIPVEQTQPAIDLTDILGGFRPLFDALDPAEVNKLAAQVVQVFQGQGSTIESLLECTVAVTENLTSRDAILDQLLTNLDRVLTVTTTNRPNFVEMINTLDTLVGGLAQDRQQISAAVDSAGALTSSLQDLVTRVEPDLAGALTSIDQSASVVVDNRESLATGITAFDQLFTQLGIAMSYGSWANIYICNFRLSALDQSVTLGGPERSAVCR</sequence>
<gene>
    <name evidence="3" type="ORF">BS297_22505</name>
</gene>
<dbReference type="InterPro" id="IPR003399">
    <property type="entry name" value="Mce/MlaD"/>
</dbReference>
<dbReference type="AlphaFoldDB" id="A0A0C3ABX5"/>
<dbReference type="Pfam" id="PF11887">
    <property type="entry name" value="Mce4_CUP1"/>
    <property type="match status" value="1"/>
</dbReference>
<dbReference type="InterPro" id="IPR005693">
    <property type="entry name" value="Mce"/>
</dbReference>
<dbReference type="InterPro" id="IPR024516">
    <property type="entry name" value="Mce_C"/>
</dbReference>
<feature type="domain" description="Mammalian cell entry C-terminal" evidence="2">
    <location>
        <begin position="120"/>
        <end position="309"/>
    </location>
</feature>
<dbReference type="InterPro" id="IPR052336">
    <property type="entry name" value="MlaD_Phospholipid_Transporter"/>
</dbReference>
<evidence type="ECO:0000313" key="4">
    <source>
        <dbReference type="Proteomes" id="UP000325576"/>
    </source>
</evidence>
<proteinExistence type="predicted"/>
<evidence type="ECO:0000259" key="1">
    <source>
        <dbReference type="Pfam" id="PF02470"/>
    </source>
</evidence>
<comment type="caution">
    <text evidence="3">The sequence shown here is derived from an EMBL/GenBank/DDBJ whole genome shotgun (WGS) entry which is preliminary data.</text>
</comment>
<evidence type="ECO:0000259" key="2">
    <source>
        <dbReference type="Pfam" id="PF11887"/>
    </source>
</evidence>
<dbReference type="NCBIfam" id="TIGR00996">
    <property type="entry name" value="Mtu_fam_mce"/>
    <property type="match status" value="1"/>
</dbReference>
<dbReference type="PANTHER" id="PTHR33371:SF17">
    <property type="entry name" value="MCE-FAMILY PROTEIN MCE1B"/>
    <property type="match status" value="1"/>
</dbReference>
<organism evidence="3 4">
    <name type="scientific">Rhodococcus erythropolis</name>
    <name type="common">Arthrobacter picolinophilus</name>
    <dbReference type="NCBI Taxonomy" id="1833"/>
    <lineage>
        <taxon>Bacteria</taxon>
        <taxon>Bacillati</taxon>
        <taxon>Actinomycetota</taxon>
        <taxon>Actinomycetes</taxon>
        <taxon>Mycobacteriales</taxon>
        <taxon>Nocardiaceae</taxon>
        <taxon>Rhodococcus</taxon>
        <taxon>Rhodococcus erythropolis group</taxon>
    </lineage>
</organism>
<reference evidence="3 4" key="1">
    <citation type="journal article" date="2017" name="Poromechanics V (2013)">
        <title>Genomic Characterization of the Arsenic-Tolerant Actinobacterium, &lt;i&gt;Rhodococcus erythropolis&lt;/i&gt; S43.</title>
        <authorList>
            <person name="Retamal-Morales G."/>
            <person name="Mehnert M."/>
            <person name="Schwabe R."/>
            <person name="Tischler D."/>
            <person name="Schloemann M."/>
            <person name="Levican G.J."/>
        </authorList>
    </citation>
    <scope>NUCLEOTIDE SEQUENCE [LARGE SCALE GENOMIC DNA]</scope>
    <source>
        <strain evidence="3 4">S43</strain>
    </source>
</reference>
<accession>A0A0C3ABX5</accession>
<dbReference type="EMBL" id="MRBO01000602">
    <property type="protein sequence ID" value="KAB2583067.1"/>
    <property type="molecule type" value="Genomic_DNA"/>
</dbReference>
<dbReference type="GO" id="GO:0051701">
    <property type="term" value="P:biological process involved in interaction with host"/>
    <property type="evidence" value="ECO:0007669"/>
    <property type="project" value="TreeGrafter"/>
</dbReference>
<dbReference type="PANTHER" id="PTHR33371">
    <property type="entry name" value="INTERMEMBRANE PHOSPHOLIPID TRANSPORT SYSTEM BINDING PROTEIN MLAD-RELATED"/>
    <property type="match status" value="1"/>
</dbReference>
<dbReference type="GO" id="GO:0005576">
    <property type="term" value="C:extracellular region"/>
    <property type="evidence" value="ECO:0007669"/>
    <property type="project" value="TreeGrafter"/>
</dbReference>